<dbReference type="InterPro" id="IPR051156">
    <property type="entry name" value="Mito/Outer_Membr_Metalloprot"/>
</dbReference>
<evidence type="ECO:0000313" key="8">
    <source>
        <dbReference type="EMBL" id="MBO0936961.1"/>
    </source>
</evidence>
<keyword evidence="3" id="KW-0479">Metal-binding</keyword>
<evidence type="ECO:0000259" key="7">
    <source>
        <dbReference type="Pfam" id="PF01435"/>
    </source>
</evidence>
<dbReference type="PANTHER" id="PTHR22726:SF1">
    <property type="entry name" value="METALLOENDOPEPTIDASE OMA1, MITOCHONDRIAL"/>
    <property type="match status" value="1"/>
</dbReference>
<dbReference type="GO" id="GO:0004222">
    <property type="term" value="F:metalloendopeptidase activity"/>
    <property type="evidence" value="ECO:0007669"/>
    <property type="project" value="InterPro"/>
</dbReference>
<reference evidence="8" key="1">
    <citation type="submission" date="2021-03" db="EMBL/GenBank/DDBJ databases">
        <title>Fibrella sp. HMF5335 genome sequencing and assembly.</title>
        <authorList>
            <person name="Kang H."/>
            <person name="Kim H."/>
            <person name="Bae S."/>
            <person name="Joh K."/>
        </authorList>
    </citation>
    <scope>NUCLEOTIDE SEQUENCE</scope>
    <source>
        <strain evidence="8">HMF5335</strain>
    </source>
</reference>
<keyword evidence="9" id="KW-1185">Reference proteome</keyword>
<dbReference type="RefSeq" id="WP_207364516.1">
    <property type="nucleotide sequence ID" value="NZ_JAFMYV010000004.1"/>
</dbReference>
<gene>
    <name evidence="8" type="ORF">J2I47_10435</name>
</gene>
<organism evidence="8 9">
    <name type="scientific">Fibrella rubiginis</name>
    <dbReference type="NCBI Taxonomy" id="2817060"/>
    <lineage>
        <taxon>Bacteria</taxon>
        <taxon>Pseudomonadati</taxon>
        <taxon>Bacteroidota</taxon>
        <taxon>Cytophagia</taxon>
        <taxon>Cytophagales</taxon>
        <taxon>Spirosomataceae</taxon>
        <taxon>Fibrella</taxon>
    </lineage>
</organism>
<evidence type="ECO:0000256" key="3">
    <source>
        <dbReference type="ARBA" id="ARBA00022723"/>
    </source>
</evidence>
<accession>A0A939GEP0</accession>
<keyword evidence="6 8" id="KW-0482">Metalloprotease</keyword>
<sequence length="490" mass="54041">MYLSTTLRTVVFGAALFTLSTCARNPVSGKREISLMSTEQEIAIGKESHPSIVASMGLYENAALQAFMTEKGQAMAKISHRPDLPYQFYIVDTPVVNAFAVPGGYVYFTRGILAHFNNEAEFAGVLGHEIGHITAKHASRQQTKQLFGTLGTIAAAIYNPQLGQAVQQGAGLLLLKYSRDHESESDQIGVGYSSKIGYDAREMANFFQTIKRIQDNSGQAVPNMLSTHPDPGNRFARVNQLAKEYQAQNPSNYAINRNQYLKLVNGLVFGEDPKQGFVENDMFYHPDLKFQFPVPNGWQYQNSPAQFQMGPKDGKSAMILMPAPGNSLEEAAQALVKQLNLNVLENTRTTIDGNPALVFISQQKADPQQQGQQQQTQQTAANTLQIGTYLIQHNNAIYALHGLASAADFANRFPTFKSVAERFRTLTDPDKINRKPDRVYVKTVTRSGTFREAMLALGMPASRVEELGVLNSLKADDRVAQGDLIKVISK</sequence>
<evidence type="ECO:0000256" key="2">
    <source>
        <dbReference type="ARBA" id="ARBA00022670"/>
    </source>
</evidence>
<evidence type="ECO:0000313" key="9">
    <source>
        <dbReference type="Proteomes" id="UP000664034"/>
    </source>
</evidence>
<evidence type="ECO:0000256" key="6">
    <source>
        <dbReference type="ARBA" id="ARBA00023049"/>
    </source>
</evidence>
<dbReference type="GO" id="GO:0046872">
    <property type="term" value="F:metal ion binding"/>
    <property type="evidence" value="ECO:0007669"/>
    <property type="project" value="UniProtKB-KW"/>
</dbReference>
<keyword evidence="4" id="KW-0378">Hydrolase</keyword>
<dbReference type="Gene3D" id="3.30.2010.10">
    <property type="entry name" value="Metalloproteases ('zincins'), catalytic domain"/>
    <property type="match status" value="1"/>
</dbReference>
<comment type="caution">
    <text evidence="8">The sequence shown here is derived from an EMBL/GenBank/DDBJ whole genome shotgun (WGS) entry which is preliminary data.</text>
</comment>
<evidence type="ECO:0000256" key="5">
    <source>
        <dbReference type="ARBA" id="ARBA00022833"/>
    </source>
</evidence>
<proteinExistence type="predicted"/>
<evidence type="ECO:0000256" key="4">
    <source>
        <dbReference type="ARBA" id="ARBA00022801"/>
    </source>
</evidence>
<dbReference type="GO" id="GO:0051603">
    <property type="term" value="P:proteolysis involved in protein catabolic process"/>
    <property type="evidence" value="ECO:0007669"/>
    <property type="project" value="TreeGrafter"/>
</dbReference>
<dbReference type="Proteomes" id="UP000664034">
    <property type="component" value="Unassembled WGS sequence"/>
</dbReference>
<comment type="cofactor">
    <cofactor evidence="1">
        <name>Zn(2+)</name>
        <dbReference type="ChEBI" id="CHEBI:29105"/>
    </cofactor>
</comment>
<feature type="domain" description="Peptidase M48" evidence="7">
    <location>
        <begin position="68"/>
        <end position="240"/>
    </location>
</feature>
<keyword evidence="5" id="KW-0862">Zinc</keyword>
<dbReference type="AlphaFoldDB" id="A0A939GEP0"/>
<evidence type="ECO:0000256" key="1">
    <source>
        <dbReference type="ARBA" id="ARBA00001947"/>
    </source>
</evidence>
<dbReference type="CDD" id="cd07333">
    <property type="entry name" value="M48C_bepA_like"/>
    <property type="match status" value="1"/>
</dbReference>
<keyword evidence="2" id="KW-0645">Protease</keyword>
<dbReference type="Gene3D" id="3.40.1000.10">
    <property type="entry name" value="Mog1/PsbP, alpha/beta/alpha sandwich"/>
    <property type="match status" value="1"/>
</dbReference>
<name>A0A939GEP0_9BACT</name>
<dbReference type="InterPro" id="IPR001915">
    <property type="entry name" value="Peptidase_M48"/>
</dbReference>
<dbReference type="PANTHER" id="PTHR22726">
    <property type="entry name" value="METALLOENDOPEPTIDASE OMA1"/>
    <property type="match status" value="1"/>
</dbReference>
<dbReference type="EMBL" id="JAFMYV010000004">
    <property type="protein sequence ID" value="MBO0936961.1"/>
    <property type="molecule type" value="Genomic_DNA"/>
</dbReference>
<dbReference type="Pfam" id="PF01435">
    <property type="entry name" value="Peptidase_M48"/>
    <property type="match status" value="1"/>
</dbReference>
<dbReference type="GO" id="GO:0016020">
    <property type="term" value="C:membrane"/>
    <property type="evidence" value="ECO:0007669"/>
    <property type="project" value="TreeGrafter"/>
</dbReference>
<protein>
    <submittedName>
        <fullName evidence="8">M48 family metalloprotease</fullName>
    </submittedName>
</protein>